<dbReference type="STRING" id="1314782.A0A165VVS6"/>
<dbReference type="OrthoDB" id="3249394at2759"/>
<reference evidence="1 2" key="1">
    <citation type="journal article" date="2016" name="Mol. Biol. Evol.">
        <title>Comparative Genomics of Early-Diverging Mushroom-Forming Fungi Provides Insights into the Origins of Lignocellulose Decay Capabilities.</title>
        <authorList>
            <person name="Nagy L.G."/>
            <person name="Riley R."/>
            <person name="Tritt A."/>
            <person name="Adam C."/>
            <person name="Daum C."/>
            <person name="Floudas D."/>
            <person name="Sun H."/>
            <person name="Yadav J.S."/>
            <person name="Pangilinan J."/>
            <person name="Larsson K.H."/>
            <person name="Matsuura K."/>
            <person name="Barry K."/>
            <person name="Labutti K."/>
            <person name="Kuo R."/>
            <person name="Ohm R.A."/>
            <person name="Bhattacharya S.S."/>
            <person name="Shirouzu T."/>
            <person name="Yoshinaga Y."/>
            <person name="Martin F.M."/>
            <person name="Grigoriev I.V."/>
            <person name="Hibbett D.S."/>
        </authorList>
    </citation>
    <scope>NUCLEOTIDE SEQUENCE [LARGE SCALE GENOMIC DNA]</scope>
    <source>
        <strain evidence="1 2">HHB14362 ss-1</strain>
    </source>
</reference>
<dbReference type="InParanoid" id="A0A165VVS6"/>
<dbReference type="AlphaFoldDB" id="A0A165VVS6"/>
<name>A0A165VVS6_9AGAM</name>
<protein>
    <submittedName>
        <fullName evidence="1">Uncharacterized protein</fullName>
    </submittedName>
</protein>
<evidence type="ECO:0000313" key="1">
    <source>
        <dbReference type="EMBL" id="KZT30272.1"/>
    </source>
</evidence>
<keyword evidence="2" id="KW-1185">Reference proteome</keyword>
<evidence type="ECO:0000313" key="2">
    <source>
        <dbReference type="Proteomes" id="UP000076761"/>
    </source>
</evidence>
<gene>
    <name evidence="1" type="ORF">NEOLEDRAFT_1054533</name>
</gene>
<organism evidence="1 2">
    <name type="scientific">Neolentinus lepideus HHB14362 ss-1</name>
    <dbReference type="NCBI Taxonomy" id="1314782"/>
    <lineage>
        <taxon>Eukaryota</taxon>
        <taxon>Fungi</taxon>
        <taxon>Dikarya</taxon>
        <taxon>Basidiomycota</taxon>
        <taxon>Agaricomycotina</taxon>
        <taxon>Agaricomycetes</taxon>
        <taxon>Gloeophyllales</taxon>
        <taxon>Gloeophyllaceae</taxon>
        <taxon>Neolentinus</taxon>
    </lineage>
</organism>
<sequence length="122" mass="13958">MDILVPVASSDPSELVLQPTLTRVVLEGEPGVTLLDCLRGRYREDAFFRDVLSDPVSHSKLFEVESDLIYLRQVDDPRVLCIPDIMVKGKHLREILISHAHSILAHLGGQKTLRYLRENVWW</sequence>
<dbReference type="Gene3D" id="1.10.340.70">
    <property type="match status" value="1"/>
</dbReference>
<dbReference type="Proteomes" id="UP000076761">
    <property type="component" value="Unassembled WGS sequence"/>
</dbReference>
<dbReference type="EMBL" id="KV425552">
    <property type="protein sequence ID" value="KZT30272.1"/>
    <property type="molecule type" value="Genomic_DNA"/>
</dbReference>
<proteinExistence type="predicted"/>
<accession>A0A165VVS6</accession>
<feature type="non-terminal residue" evidence="1">
    <location>
        <position position="122"/>
    </location>
</feature>